<keyword evidence="2" id="KW-1185">Reference proteome</keyword>
<dbReference type="EMBL" id="WTUZ01000020">
    <property type="protein sequence ID" value="MZQ83621.1"/>
    <property type="molecule type" value="Genomic_DNA"/>
</dbReference>
<sequence length="129" mass="15075">MAKLTVFYDYHEEGIMPILLSLRFRPNELDFSKNSLYVPLGAPFQQLNMEDVNELDVGITVLMEDLIVNPERPHAIGISLSSLKIRHAAYLEELFDIQQLWLRMNDIEEVLQMDVRTLYPWSDSRKPPK</sequence>
<evidence type="ECO:0000313" key="1">
    <source>
        <dbReference type="EMBL" id="MZQ83621.1"/>
    </source>
</evidence>
<dbReference type="RefSeq" id="WP_161407769.1">
    <property type="nucleotide sequence ID" value="NZ_WTUZ01000020.1"/>
</dbReference>
<proteinExistence type="predicted"/>
<organism evidence="1 2">
    <name type="scientific">Paenibacillus silvestris</name>
    <dbReference type="NCBI Taxonomy" id="2606219"/>
    <lineage>
        <taxon>Bacteria</taxon>
        <taxon>Bacillati</taxon>
        <taxon>Bacillota</taxon>
        <taxon>Bacilli</taxon>
        <taxon>Bacillales</taxon>
        <taxon>Paenibacillaceae</taxon>
        <taxon>Paenibacillus</taxon>
    </lineage>
</organism>
<name>A0A6L8V245_9BACL</name>
<reference evidence="1 2" key="1">
    <citation type="submission" date="2019-12" db="EMBL/GenBank/DDBJ databases">
        <title>Paenibacillus sp. nov. sp. isolated from soil.</title>
        <authorList>
            <person name="Kim J."/>
            <person name="Jeong S.E."/>
            <person name="Jung H.S."/>
            <person name="Jeon C.O."/>
        </authorList>
    </citation>
    <scope>NUCLEOTIDE SEQUENCE [LARGE SCALE GENOMIC DNA]</scope>
    <source>
        <strain evidence="1 2">5J-6</strain>
    </source>
</reference>
<protein>
    <submittedName>
        <fullName evidence="1">Uncharacterized protein</fullName>
    </submittedName>
</protein>
<dbReference type="AlphaFoldDB" id="A0A6L8V245"/>
<comment type="caution">
    <text evidence="1">The sequence shown here is derived from an EMBL/GenBank/DDBJ whole genome shotgun (WGS) entry which is preliminary data.</text>
</comment>
<dbReference type="Proteomes" id="UP000481087">
    <property type="component" value="Unassembled WGS sequence"/>
</dbReference>
<evidence type="ECO:0000313" key="2">
    <source>
        <dbReference type="Proteomes" id="UP000481087"/>
    </source>
</evidence>
<gene>
    <name evidence="1" type="ORF">GQF01_16030</name>
</gene>
<accession>A0A6L8V245</accession>